<evidence type="ECO:0000259" key="2">
    <source>
        <dbReference type="Pfam" id="PF08368"/>
    </source>
</evidence>
<dbReference type="AlphaFoldDB" id="A0AA36AYF5"/>
<dbReference type="PROSITE" id="PS50096">
    <property type="entry name" value="IQ"/>
    <property type="match status" value="1"/>
</dbReference>
<evidence type="ECO:0000313" key="5">
    <source>
        <dbReference type="Proteomes" id="UP001162480"/>
    </source>
</evidence>
<organism evidence="4 5">
    <name type="scientific">Octopus vulgaris</name>
    <name type="common">Common octopus</name>
    <dbReference type="NCBI Taxonomy" id="6645"/>
    <lineage>
        <taxon>Eukaryota</taxon>
        <taxon>Metazoa</taxon>
        <taxon>Spiralia</taxon>
        <taxon>Lophotrochozoa</taxon>
        <taxon>Mollusca</taxon>
        <taxon>Cephalopoda</taxon>
        <taxon>Coleoidea</taxon>
        <taxon>Octopodiformes</taxon>
        <taxon>Octopoda</taxon>
        <taxon>Incirrata</taxon>
        <taxon>Octopodidae</taxon>
        <taxon>Octopus</taxon>
    </lineage>
</organism>
<dbReference type="InterPro" id="IPR013579">
    <property type="entry name" value="FAST_2"/>
</dbReference>
<keyword evidence="5" id="KW-1185">Reference proteome</keyword>
<evidence type="ECO:0000259" key="3">
    <source>
        <dbReference type="Pfam" id="PF26188"/>
    </source>
</evidence>
<dbReference type="InterPro" id="IPR013083">
    <property type="entry name" value="Znf_RING/FYVE/PHD"/>
</dbReference>
<reference evidence="4" key="1">
    <citation type="submission" date="2023-08" db="EMBL/GenBank/DDBJ databases">
        <authorList>
            <person name="Alioto T."/>
            <person name="Alioto T."/>
            <person name="Gomez Garrido J."/>
        </authorList>
    </citation>
    <scope>NUCLEOTIDE SEQUENCE</scope>
</reference>
<evidence type="ECO:0000256" key="1">
    <source>
        <dbReference type="SAM" id="MobiDB-lite"/>
    </source>
</evidence>
<dbReference type="InterPro" id="IPR058917">
    <property type="entry name" value="RESC6_dom"/>
</dbReference>
<feature type="region of interest" description="Disordered" evidence="1">
    <location>
        <begin position="420"/>
        <end position="445"/>
    </location>
</feature>
<proteinExistence type="predicted"/>
<sequence>MFSKISSKSEMPQNYNAALIAAAIQDHLSLKASGNKAVTRIPPLYSLTRKKNIKAVVDTGLTQKLGIVECPAKRLSEFDWKTVKEKSNSRHDSCQPCVICKENFGEESQVLLSCSHVFHKIIKCCYLHINIADRIQAAWRGYVVRKWYTKLRETTPPNNPILRRRFFEKKLEEIVDKTLKSYDIGVDEFLEEMDQSIAAHRQLFNSFNHCQIGLEEWKKIKSKALQREHLDCPICVTSITVDNGPIPETNSLFDLECRSQDLSGIPYTSNSPKRVALLLSCSHIFHKTCLETFESFMRDSAPLFILFIKVFSFAFSISVSCGCGDVHGGFVSEEDDCIGLRSIEELSSFQLFSMLTMWRQPSAIQAYARTAYQCHRQQISDVCKAGGLLVHPFPPEFPMVDNTGVHRYTTQAFKSKTGFRPAAHSNTANSNVNHNSYQSGHQSYNNTNRKTKQAAANLYLYGKFNETDNIELLLDQVHLRSLTVQDLPQFLSKMNNLLHHQIDLDVLLKDDRFDKVSSTLHNNVRALSPSSLLQCLEALFQMSNKDIYLIESLEKQVQWLLWKMSIGSLIRTLAIHKQHQETPLRKKLLSETLGVIEKRWVELSCPKDLITLMYILDDNSDHLFSKVETRAFDLVEKMEVKELYRVTYLLSRRKHRNTPLIRALIYHLNKSCLKLSNMHLVNLLYACCSLKIYDNHLLNKMSNTLEKKVPHLESNVLLFSILTSFSKLRWHHTPVLDAVFNKIFAIQDHLGPKEISQIVISFSHLVYDNKDMAAILPNFMPRLHTFREHDPMQWLEIVWCLAVLRLCDQETAATVLNSHFLHHLDGLDPFRKTLGQLRLLNIAAAVQHDLISYNGPLIPHDFIDKVHLKALSRSQHGLAVSVTTALSNFAPLNKFVRTDVITPYGYILDAVLFVDKKGEPLVYDEHYGHEPKPGVNRIAFKVLDFPDMTLCTVKPTGLHTMAARHLIHLDYILIQVPYTEFSDRLTTVKKMQYLQRRIRSAIASS</sequence>
<gene>
    <name evidence="4" type="ORF">OCTVUL_1B014763</name>
</gene>
<dbReference type="PANTHER" id="PTHR14991">
    <property type="entry name" value="RING FINGER PROTEIN 32"/>
    <property type="match status" value="1"/>
</dbReference>
<feature type="compositionally biased region" description="Polar residues" evidence="1">
    <location>
        <begin position="424"/>
        <end position="445"/>
    </location>
</feature>
<dbReference type="Pfam" id="PF08368">
    <property type="entry name" value="FAST_2"/>
    <property type="match status" value="1"/>
</dbReference>
<dbReference type="PANTHER" id="PTHR14991:SF0">
    <property type="entry name" value="RING FINGER PROTEIN 32"/>
    <property type="match status" value="1"/>
</dbReference>
<dbReference type="GO" id="GO:0044528">
    <property type="term" value="P:regulation of mitochondrial mRNA stability"/>
    <property type="evidence" value="ECO:0007669"/>
    <property type="project" value="InterPro"/>
</dbReference>
<accession>A0AA36AYF5</accession>
<feature type="domain" description="RNA-editing substrate-binding complex 6 protein" evidence="3">
    <location>
        <begin position="620"/>
        <end position="811"/>
    </location>
</feature>
<dbReference type="Gene3D" id="3.30.40.10">
    <property type="entry name" value="Zinc/RING finger domain, C3HC4 (zinc finger)"/>
    <property type="match status" value="1"/>
</dbReference>
<dbReference type="Proteomes" id="UP001162480">
    <property type="component" value="Chromosome 6"/>
</dbReference>
<evidence type="ECO:0000313" key="4">
    <source>
        <dbReference type="EMBL" id="CAI9724608.1"/>
    </source>
</evidence>
<dbReference type="CDD" id="cd23739">
    <property type="entry name" value="TBRG4-like_N"/>
    <property type="match status" value="1"/>
</dbReference>
<protein>
    <submittedName>
        <fullName evidence="4">Finger 32-like</fullName>
    </submittedName>
</protein>
<feature type="domain" description="FAST kinase-like protein subdomain 2" evidence="2">
    <location>
        <begin position="837"/>
        <end position="921"/>
    </location>
</feature>
<dbReference type="EMBL" id="OX597819">
    <property type="protein sequence ID" value="CAI9724608.1"/>
    <property type="molecule type" value="Genomic_DNA"/>
</dbReference>
<dbReference type="CDD" id="cd23767">
    <property type="entry name" value="IQCD"/>
    <property type="match status" value="1"/>
</dbReference>
<dbReference type="InterPro" id="IPR042862">
    <property type="entry name" value="RNF32"/>
</dbReference>
<name>A0AA36AYF5_OCTVU</name>
<dbReference type="Pfam" id="PF26188">
    <property type="entry name" value="RESC6"/>
    <property type="match status" value="1"/>
</dbReference>